<reference evidence="3" key="2">
    <citation type="submission" date="2020-04" db="EMBL/GenBank/DDBJ databases">
        <authorList>
            <person name="Santos R.A.C."/>
            <person name="Steenwyk J.L."/>
            <person name="Rivero-Menendez O."/>
            <person name="Mead M.E."/>
            <person name="Silva L.P."/>
            <person name="Bastos R.W."/>
            <person name="Alastruey-Izquierdo A."/>
            <person name="Goldman G.H."/>
            <person name="Rokas A."/>
        </authorList>
    </citation>
    <scope>NUCLEOTIDE SEQUENCE</scope>
    <source>
        <strain evidence="3">CNM-CM6805</strain>
    </source>
</reference>
<evidence type="ECO:0008006" key="5">
    <source>
        <dbReference type="Google" id="ProtNLM"/>
    </source>
</evidence>
<sequence length="367" mass="40124">MSNKIHLGIVGLSADPSHCTNYIHKLPLTTAPLREHYEIVALSMSSAEKAMAAAEAHGLQRERGYASVGDLAADREVDLVVISVKVPRRAELAMAAINAGKAVYVEWPFASNLEEAEALARRAREQHVKSMVGLPTRLSPHVLKMKEIIESESVGRILATTMLVTDDLFLKFHADKRHSHDKANGANIVTIAGGHLLDAMAFLLGEFRILHAQTSMRFPKPILMDEQGKPKTGRFNDAPDSFSLLGRLGDGDIPASVCMYSHPPASPNLFQWIITGEQGSLKLEGPSLMIHAIPPRLWKTVAGSNAAAWEEIHFESTTAPGAEYVAWMKDENQHIVTLDEAVIRYRMVDAIFKSAESGAATTYSCVV</sequence>
<dbReference type="InterPro" id="IPR055080">
    <property type="entry name" value="Gal80p-like_C"/>
</dbReference>
<dbReference type="Proteomes" id="UP000653565">
    <property type="component" value="Unassembled WGS sequence"/>
</dbReference>
<proteinExistence type="predicted"/>
<keyword evidence="4" id="KW-1185">Reference proteome</keyword>
<dbReference type="PANTHER" id="PTHR43708">
    <property type="entry name" value="CONSERVED EXPRESSED OXIDOREDUCTASE (EUROFUNG)"/>
    <property type="match status" value="1"/>
</dbReference>
<gene>
    <name evidence="3" type="ORF">CNMCM6805_004134</name>
</gene>
<dbReference type="PANTHER" id="PTHR43708:SF1">
    <property type="entry name" value="GALACTOSE_LACTOSE METABOLISM REGULATORY PROTEIN GAL80"/>
    <property type="match status" value="1"/>
</dbReference>
<dbReference type="AlphaFoldDB" id="A0A8H4HCR1"/>
<dbReference type="InterPro" id="IPR051317">
    <property type="entry name" value="Gfo/Idh/MocA_oxidoreduct"/>
</dbReference>
<dbReference type="SUPFAM" id="SSF55347">
    <property type="entry name" value="Glyceraldehyde-3-phosphate dehydrogenase-like, C-terminal domain"/>
    <property type="match status" value="1"/>
</dbReference>
<feature type="domain" description="Gfo/Idh/MocA-like oxidoreductase N-terminal" evidence="1">
    <location>
        <begin position="6"/>
        <end position="133"/>
    </location>
</feature>
<dbReference type="Pfam" id="PF01408">
    <property type="entry name" value="GFO_IDH_MocA"/>
    <property type="match status" value="1"/>
</dbReference>
<organism evidence="3 4">
    <name type="scientific">Aspergillus fumigatiaffinis</name>
    <dbReference type="NCBI Taxonomy" id="340414"/>
    <lineage>
        <taxon>Eukaryota</taxon>
        <taxon>Fungi</taxon>
        <taxon>Dikarya</taxon>
        <taxon>Ascomycota</taxon>
        <taxon>Pezizomycotina</taxon>
        <taxon>Eurotiomycetes</taxon>
        <taxon>Eurotiomycetidae</taxon>
        <taxon>Eurotiales</taxon>
        <taxon>Aspergillaceae</taxon>
        <taxon>Aspergillus</taxon>
        <taxon>Aspergillus subgen. Fumigati</taxon>
    </lineage>
</organism>
<dbReference type="EMBL" id="JAAAPX010000021">
    <property type="protein sequence ID" value="KAF4241476.1"/>
    <property type="molecule type" value="Genomic_DNA"/>
</dbReference>
<comment type="caution">
    <text evidence="3">The sequence shown here is derived from an EMBL/GenBank/DDBJ whole genome shotgun (WGS) entry which is preliminary data.</text>
</comment>
<dbReference type="InterPro" id="IPR000683">
    <property type="entry name" value="Gfo/Idh/MocA-like_OxRdtase_N"/>
</dbReference>
<evidence type="ECO:0000313" key="3">
    <source>
        <dbReference type="EMBL" id="KAF4241476.1"/>
    </source>
</evidence>
<dbReference type="SUPFAM" id="SSF51735">
    <property type="entry name" value="NAD(P)-binding Rossmann-fold domains"/>
    <property type="match status" value="1"/>
</dbReference>
<dbReference type="Gene3D" id="3.40.50.720">
    <property type="entry name" value="NAD(P)-binding Rossmann-like Domain"/>
    <property type="match status" value="1"/>
</dbReference>
<dbReference type="Gene3D" id="3.30.360.10">
    <property type="entry name" value="Dihydrodipicolinate Reductase, domain 2"/>
    <property type="match status" value="1"/>
</dbReference>
<feature type="domain" description="Gal80p-like C-terminal" evidence="2">
    <location>
        <begin position="140"/>
        <end position="285"/>
    </location>
</feature>
<dbReference type="InterPro" id="IPR036291">
    <property type="entry name" value="NAD(P)-bd_dom_sf"/>
</dbReference>
<protein>
    <recommendedName>
        <fullName evidence="5">Oxidoreductase</fullName>
    </recommendedName>
</protein>
<accession>A0A8H4HCR1</accession>
<dbReference type="GO" id="GO:0000166">
    <property type="term" value="F:nucleotide binding"/>
    <property type="evidence" value="ECO:0007669"/>
    <property type="project" value="InterPro"/>
</dbReference>
<evidence type="ECO:0000259" key="2">
    <source>
        <dbReference type="Pfam" id="PF22685"/>
    </source>
</evidence>
<reference evidence="3" key="1">
    <citation type="journal article" date="2020" name="bioRxiv">
        <title>Genomic and phenotypic heterogeneity of clinical isolates of the human pathogens Aspergillus fumigatus, Aspergillus lentulus and Aspergillus fumigatiaffinis.</title>
        <authorList>
            <person name="dos Santos R.A.C."/>
            <person name="Steenwyk J.L."/>
            <person name="Rivero-Menendez O."/>
            <person name="Mead M.E."/>
            <person name="Silva L.P."/>
            <person name="Bastos R.W."/>
            <person name="Alastruey-Izquierdo A."/>
            <person name="Goldman G.H."/>
            <person name="Rokas A."/>
        </authorList>
    </citation>
    <scope>NUCLEOTIDE SEQUENCE</scope>
    <source>
        <strain evidence="3">CNM-CM6805</strain>
    </source>
</reference>
<evidence type="ECO:0000313" key="4">
    <source>
        <dbReference type="Proteomes" id="UP000653565"/>
    </source>
</evidence>
<evidence type="ECO:0000259" key="1">
    <source>
        <dbReference type="Pfam" id="PF01408"/>
    </source>
</evidence>
<name>A0A8H4HCR1_9EURO</name>
<dbReference type="Pfam" id="PF22685">
    <property type="entry name" value="Gal80p_C-like"/>
    <property type="match status" value="1"/>
</dbReference>